<dbReference type="InterPro" id="IPR001647">
    <property type="entry name" value="HTH_TetR"/>
</dbReference>
<dbReference type="PROSITE" id="PS50977">
    <property type="entry name" value="HTH_TETR_2"/>
    <property type="match status" value="1"/>
</dbReference>
<dbReference type="Gene3D" id="1.10.357.10">
    <property type="entry name" value="Tetracycline Repressor, domain 2"/>
    <property type="match status" value="1"/>
</dbReference>
<name>A0ABW4L610_9MICO</name>
<evidence type="ECO:0000313" key="5">
    <source>
        <dbReference type="Proteomes" id="UP001597277"/>
    </source>
</evidence>
<evidence type="ECO:0000256" key="1">
    <source>
        <dbReference type="ARBA" id="ARBA00023125"/>
    </source>
</evidence>
<dbReference type="SUPFAM" id="SSF48498">
    <property type="entry name" value="Tetracyclin repressor-like, C-terminal domain"/>
    <property type="match status" value="1"/>
</dbReference>
<reference evidence="5" key="1">
    <citation type="journal article" date="2019" name="Int. J. Syst. Evol. Microbiol.">
        <title>The Global Catalogue of Microorganisms (GCM) 10K type strain sequencing project: providing services to taxonomists for standard genome sequencing and annotation.</title>
        <authorList>
            <consortium name="The Broad Institute Genomics Platform"/>
            <consortium name="The Broad Institute Genome Sequencing Center for Infectious Disease"/>
            <person name="Wu L."/>
            <person name="Ma J."/>
        </authorList>
    </citation>
    <scope>NUCLEOTIDE SEQUENCE [LARGE SCALE GENOMIC DNA]</scope>
    <source>
        <strain evidence="5">JCM 17130</strain>
    </source>
</reference>
<sequence length="188" mass="20484">MAPTTRERILHAAKELAEEHRSVTGVTISLESVSERSGLTKPGLMYHFASKEALMVGLVEQAAEEWDRRIRNAAGADPADLSPFDRHRGYVRTAMTAELSRADYWIFADALYQPSLARPWQERLASWFETDGVGQQARALLTAARFCADGAWAAEATGVFPAEDLAAVCERALGLVDAAEFGQGEATA</sequence>
<organism evidence="4 5">
    <name type="scientific">Georgenia deserti</name>
    <dbReference type="NCBI Taxonomy" id="2093781"/>
    <lineage>
        <taxon>Bacteria</taxon>
        <taxon>Bacillati</taxon>
        <taxon>Actinomycetota</taxon>
        <taxon>Actinomycetes</taxon>
        <taxon>Micrococcales</taxon>
        <taxon>Bogoriellaceae</taxon>
        <taxon>Georgenia</taxon>
    </lineage>
</organism>
<dbReference type="EMBL" id="JBHUEE010000006">
    <property type="protein sequence ID" value="MFD1718607.1"/>
    <property type="molecule type" value="Genomic_DNA"/>
</dbReference>
<dbReference type="Proteomes" id="UP001597277">
    <property type="component" value="Unassembled WGS sequence"/>
</dbReference>
<dbReference type="RefSeq" id="WP_388007227.1">
    <property type="nucleotide sequence ID" value="NZ_JBHUEE010000006.1"/>
</dbReference>
<proteinExistence type="predicted"/>
<keyword evidence="5" id="KW-1185">Reference proteome</keyword>
<dbReference type="InterPro" id="IPR009057">
    <property type="entry name" value="Homeodomain-like_sf"/>
</dbReference>
<dbReference type="InterPro" id="IPR041479">
    <property type="entry name" value="TetR_CgmR_C"/>
</dbReference>
<evidence type="ECO:0000256" key="2">
    <source>
        <dbReference type="PROSITE-ProRule" id="PRU00335"/>
    </source>
</evidence>
<evidence type="ECO:0000259" key="3">
    <source>
        <dbReference type="PROSITE" id="PS50977"/>
    </source>
</evidence>
<feature type="domain" description="HTH tetR-type" evidence="3">
    <location>
        <begin position="3"/>
        <end position="66"/>
    </location>
</feature>
<gene>
    <name evidence="4" type="ORF">ACFSE6_12235</name>
</gene>
<dbReference type="InterPro" id="IPR036271">
    <property type="entry name" value="Tet_transcr_reg_TetR-rel_C_sf"/>
</dbReference>
<dbReference type="Pfam" id="PF17937">
    <property type="entry name" value="TetR_C_28"/>
    <property type="match status" value="1"/>
</dbReference>
<feature type="DNA-binding region" description="H-T-H motif" evidence="2">
    <location>
        <begin position="29"/>
        <end position="48"/>
    </location>
</feature>
<comment type="caution">
    <text evidence="4">The sequence shown here is derived from an EMBL/GenBank/DDBJ whole genome shotgun (WGS) entry which is preliminary data.</text>
</comment>
<dbReference type="SUPFAM" id="SSF46689">
    <property type="entry name" value="Homeodomain-like"/>
    <property type="match status" value="1"/>
</dbReference>
<keyword evidence="1 2" id="KW-0238">DNA-binding</keyword>
<evidence type="ECO:0000313" key="4">
    <source>
        <dbReference type="EMBL" id="MFD1718607.1"/>
    </source>
</evidence>
<protein>
    <submittedName>
        <fullName evidence="4">TetR/AcrR family transcriptional regulator</fullName>
    </submittedName>
</protein>
<accession>A0ABW4L610</accession>